<dbReference type="InParanoid" id="A0A671EDA7"/>
<reference evidence="2" key="4">
    <citation type="submission" date="2025-08" db="UniProtKB">
        <authorList>
            <consortium name="Ensembl"/>
        </authorList>
    </citation>
    <scope>IDENTIFICATION</scope>
</reference>
<dbReference type="Proteomes" id="UP000472240">
    <property type="component" value="Chromosome 1"/>
</dbReference>
<evidence type="ECO:0000313" key="2">
    <source>
        <dbReference type="Ensembl" id="ENSRFEP00010008527.1"/>
    </source>
</evidence>
<dbReference type="GeneTree" id="ENSGT00390000001700"/>
<sequence>MARYVLCNWKGRFWPAKVLSRSRTSPQSKRKQSCSLQVEILSVHKKIQVKNRDVKILNESQIESIASSLVAQTSNLGTC</sequence>
<proteinExistence type="predicted"/>
<dbReference type="InterPro" id="IPR040263">
    <property type="entry name" value="PWP3A_3B_4"/>
</dbReference>
<protein>
    <recommendedName>
        <fullName evidence="1">PWWP domain-containing protein</fullName>
    </recommendedName>
</protein>
<dbReference type="Pfam" id="PF20887">
    <property type="entry name" value="PWP3A-B_N"/>
    <property type="match status" value="1"/>
</dbReference>
<reference evidence="2 3" key="2">
    <citation type="journal article" date="2018" name="Annu Rev Anim Biosci">
        <title>Bat Biology, Genomes, and the Bat1K Project: To Generate Chromosome-Level Genomes for All Living Bat Species.</title>
        <authorList>
            <person name="Teeling E.C."/>
            <person name="Vernes S.C."/>
            <person name="Davalos L.M."/>
            <person name="Ray D.A."/>
            <person name="Gilbert M.T.P."/>
            <person name="Myers E."/>
        </authorList>
    </citation>
    <scope>NUCLEOTIDE SEQUENCE</scope>
</reference>
<name>A0A671EDA7_RHIFE</name>
<dbReference type="PANTHER" id="PTHR31333:SF2">
    <property type="entry name" value="PWWP DOMAIN-CONTAINING DNA REPAIR FACTOR 4"/>
    <property type="match status" value="1"/>
</dbReference>
<dbReference type="Ensembl" id="ENSRFET00010009371.1">
    <property type="protein sequence ID" value="ENSRFEP00010008527.1"/>
    <property type="gene ID" value="ENSRFEG00010005818.1"/>
</dbReference>
<reference evidence="3" key="3">
    <citation type="submission" date="2018-12" db="EMBL/GenBank/DDBJ databases">
        <title>G10K-VGP greater horseshoe bat female genome, primary haplotype.</title>
        <authorList>
            <person name="Teeling E."/>
            <person name="Myers G."/>
            <person name="Vernes S."/>
            <person name="Pippel M."/>
            <person name="Winkler S."/>
            <person name="Fedrigo O."/>
            <person name="Rhie A."/>
            <person name="Koren S."/>
            <person name="Phillippy A."/>
            <person name="Lewin H."/>
            <person name="Damas J."/>
            <person name="Howe K."/>
            <person name="Mountcastle J."/>
            <person name="Jarvis E.D."/>
        </authorList>
    </citation>
    <scope>NUCLEOTIDE SEQUENCE [LARGE SCALE GENOMIC DNA]</scope>
</reference>
<dbReference type="AlphaFoldDB" id="A0A671EDA7"/>
<dbReference type="PANTHER" id="PTHR31333">
    <property type="entry name" value="PWWP DOMAIN-CONTAINING DNA REPAIR FACTOR 3 FAMILY MEMBER"/>
    <property type="match status" value="1"/>
</dbReference>
<dbReference type="InterPro" id="IPR048765">
    <property type="entry name" value="PWP3A_3B_4_N"/>
</dbReference>
<evidence type="ECO:0000313" key="3">
    <source>
        <dbReference type="Proteomes" id="UP000472240"/>
    </source>
</evidence>
<feature type="domain" description="PWWP" evidence="1">
    <location>
        <begin position="4"/>
        <end position="74"/>
    </location>
</feature>
<dbReference type="OMA" id="CYILCNW"/>
<accession>A0A671EDA7</accession>
<evidence type="ECO:0000259" key="1">
    <source>
        <dbReference type="Pfam" id="PF20887"/>
    </source>
</evidence>
<reference evidence="2" key="5">
    <citation type="submission" date="2025-09" db="UniProtKB">
        <authorList>
            <consortium name="Ensembl"/>
        </authorList>
    </citation>
    <scope>IDENTIFICATION</scope>
</reference>
<organism evidence="2 3">
    <name type="scientific">Rhinolophus ferrumequinum</name>
    <name type="common">Greater horseshoe bat</name>
    <dbReference type="NCBI Taxonomy" id="59479"/>
    <lineage>
        <taxon>Eukaryota</taxon>
        <taxon>Metazoa</taxon>
        <taxon>Chordata</taxon>
        <taxon>Craniata</taxon>
        <taxon>Vertebrata</taxon>
        <taxon>Euteleostomi</taxon>
        <taxon>Mammalia</taxon>
        <taxon>Eutheria</taxon>
        <taxon>Laurasiatheria</taxon>
        <taxon>Chiroptera</taxon>
        <taxon>Yinpterochiroptera</taxon>
        <taxon>Rhinolophoidea</taxon>
        <taxon>Rhinolophidae</taxon>
        <taxon>Rhinolophinae</taxon>
        <taxon>Rhinolophus</taxon>
    </lineage>
</organism>
<keyword evidence="3" id="KW-1185">Reference proteome</keyword>
<reference evidence="2 3" key="1">
    <citation type="journal article" date="2015" name="Annu Rev Anim Biosci">
        <title>The Genome 10K Project: a way forward.</title>
        <authorList>
            <person name="Koepfli K.P."/>
            <person name="Paten B."/>
            <person name="O'Brien S.J."/>
            <person name="Koepfli K.P."/>
            <person name="Paten B."/>
            <person name="Antunes A."/>
            <person name="Belov K."/>
            <person name="Bustamante C."/>
            <person name="Castoe T.A."/>
            <person name="Clawson H."/>
            <person name="Crawford A.J."/>
            <person name="Diekhans M."/>
            <person name="Distel D."/>
            <person name="Durbin R."/>
            <person name="Earl D."/>
            <person name="Fujita M.K."/>
            <person name="Gamble T."/>
            <person name="Georges A."/>
            <person name="Gemmell N."/>
            <person name="Gilbert M.T."/>
            <person name="Graves J.M."/>
            <person name="Green R.E."/>
            <person name="Hickey G."/>
            <person name="Jarvis E.D."/>
            <person name="Johnson W."/>
            <person name="Komissarov A."/>
            <person name="Korf I."/>
            <person name="Kuhn R."/>
            <person name="Larkin D.M."/>
            <person name="Lewin H."/>
            <person name="Lopez J.V."/>
            <person name="Ma J."/>
            <person name="Marques-Bonet T."/>
            <person name="Miller W."/>
            <person name="Murphy R."/>
            <person name="Pevzner P."/>
            <person name="Shapiro B."/>
            <person name="Steiner C."/>
            <person name="Tamazian G."/>
            <person name="Venkatesh B."/>
            <person name="Wang J."/>
            <person name="Wayne R."/>
            <person name="Wiley E."/>
            <person name="Yang H."/>
            <person name="Zhang G."/>
            <person name="Haussler D."/>
            <person name="Ryder O."/>
            <person name="O'Brien S.J."/>
        </authorList>
    </citation>
    <scope>NUCLEOTIDE SEQUENCE</scope>
</reference>